<comment type="caution">
    <text evidence="1">The sequence shown here is derived from an EMBL/GenBank/DDBJ whole genome shotgun (WGS) entry which is preliminary data.</text>
</comment>
<dbReference type="EMBL" id="WNYA01000001">
    <property type="protein sequence ID" value="KAG8598646.1"/>
    <property type="molecule type" value="Genomic_DNA"/>
</dbReference>
<keyword evidence="2" id="KW-1185">Reference proteome</keyword>
<proteinExistence type="predicted"/>
<name>A0AAV7DN73_ENGPU</name>
<protein>
    <submittedName>
        <fullName evidence="1">Uncharacterized protein</fullName>
    </submittedName>
</protein>
<accession>A0AAV7DN73</accession>
<sequence length="126" mass="14402">MWCRVSSSQLSCIHSNNLLIDPHDPKDIKDKPVTISSIATTYSTALYKIPPLAKAFLQSLHSTFLIITFEDSLKKGGDGSQEKLKISYLVDKMYKMEIYVVNAKVKVISQQIQDMNSPMHCYYRRI</sequence>
<evidence type="ECO:0000313" key="1">
    <source>
        <dbReference type="EMBL" id="KAG8598646.1"/>
    </source>
</evidence>
<dbReference type="Proteomes" id="UP000824782">
    <property type="component" value="Unassembled WGS sequence"/>
</dbReference>
<organism evidence="1 2">
    <name type="scientific">Engystomops pustulosus</name>
    <name type="common">Tungara frog</name>
    <name type="synonym">Physalaemus pustulosus</name>
    <dbReference type="NCBI Taxonomy" id="76066"/>
    <lineage>
        <taxon>Eukaryota</taxon>
        <taxon>Metazoa</taxon>
        <taxon>Chordata</taxon>
        <taxon>Craniata</taxon>
        <taxon>Vertebrata</taxon>
        <taxon>Euteleostomi</taxon>
        <taxon>Amphibia</taxon>
        <taxon>Batrachia</taxon>
        <taxon>Anura</taxon>
        <taxon>Neobatrachia</taxon>
        <taxon>Hyloidea</taxon>
        <taxon>Leptodactylidae</taxon>
        <taxon>Leiuperinae</taxon>
        <taxon>Engystomops</taxon>
    </lineage>
</organism>
<gene>
    <name evidence="1" type="ORF">GDO81_002685</name>
</gene>
<evidence type="ECO:0000313" key="2">
    <source>
        <dbReference type="Proteomes" id="UP000824782"/>
    </source>
</evidence>
<dbReference type="AlphaFoldDB" id="A0AAV7DN73"/>
<reference evidence="1" key="1">
    <citation type="thesis" date="2020" institute="ProQuest LLC" country="789 East Eisenhower Parkway, Ann Arbor, MI, USA">
        <title>Comparative Genomics and Chromosome Evolution.</title>
        <authorList>
            <person name="Mudd A.B."/>
        </authorList>
    </citation>
    <scope>NUCLEOTIDE SEQUENCE</scope>
    <source>
        <strain evidence="1">237g6f4</strain>
        <tissue evidence="1">Blood</tissue>
    </source>
</reference>